<dbReference type="AlphaFoldDB" id="A0A1G2G0H6"/>
<dbReference type="InterPro" id="IPR023093">
    <property type="entry name" value="ScpA-like_C"/>
</dbReference>
<name>A0A1G2G0H6_9BACT</name>
<dbReference type="Pfam" id="PF02616">
    <property type="entry name" value="SMC_ScpA"/>
    <property type="match status" value="1"/>
</dbReference>
<reference evidence="2 3" key="1">
    <citation type="journal article" date="2016" name="Nat. Commun.">
        <title>Thousands of microbial genomes shed light on interconnected biogeochemical processes in an aquifer system.</title>
        <authorList>
            <person name="Anantharaman K."/>
            <person name="Brown C.T."/>
            <person name="Hug L.A."/>
            <person name="Sharon I."/>
            <person name="Castelle C.J."/>
            <person name="Probst A.J."/>
            <person name="Thomas B.C."/>
            <person name="Singh A."/>
            <person name="Wilkins M.J."/>
            <person name="Karaoz U."/>
            <person name="Brodie E.L."/>
            <person name="Williams K.H."/>
            <person name="Hubbard S.S."/>
            <person name="Banfield J.F."/>
        </authorList>
    </citation>
    <scope>NUCLEOTIDE SEQUENCE [LARGE SCALE GENOMIC DNA]</scope>
</reference>
<dbReference type="InterPro" id="IPR003768">
    <property type="entry name" value="ScpA"/>
</dbReference>
<dbReference type="Gene3D" id="1.10.10.580">
    <property type="entry name" value="Structural maintenance of chromosome 1. Chain E"/>
    <property type="match status" value="1"/>
</dbReference>
<sequence length="239" mass="27081">MYVVQTDTFEGPLELLLDLIEKQKRSINEVSLAAITDAYVTEVKSRASFAPDEIANFLVVASTLMLIKSRSLLPNLPVTDEEESHIQELENRLAHLHRVRELSGHISERATGGNRMFERTACYDLPALFYPPKEVTPVLLHERMRALMRALPVFSSVRLPEKTLQHIISLEEKIKELMTRVEQSFTHSFRTFMGSVTEKSEIIVSFLALLELVKQGHIAVDQGNAFGDITIQHKPQTTT</sequence>
<evidence type="ECO:0000313" key="3">
    <source>
        <dbReference type="Proteomes" id="UP000177480"/>
    </source>
</evidence>
<dbReference type="EMBL" id="MHNK01000010">
    <property type="protein sequence ID" value="OGZ43845.1"/>
    <property type="molecule type" value="Genomic_DNA"/>
</dbReference>
<dbReference type="STRING" id="1802114.A2719_02665"/>
<proteinExistence type="predicted"/>
<comment type="caution">
    <text evidence="2">The sequence shown here is derived from an EMBL/GenBank/DDBJ whole genome shotgun (WGS) entry which is preliminary data.</text>
</comment>
<evidence type="ECO:0000313" key="2">
    <source>
        <dbReference type="EMBL" id="OGZ43845.1"/>
    </source>
</evidence>
<evidence type="ECO:0000256" key="1">
    <source>
        <dbReference type="ARBA" id="ARBA00044777"/>
    </source>
</evidence>
<dbReference type="Gene3D" id="6.10.250.2410">
    <property type="match status" value="1"/>
</dbReference>
<dbReference type="Proteomes" id="UP000177480">
    <property type="component" value="Unassembled WGS sequence"/>
</dbReference>
<gene>
    <name evidence="2" type="ORF">A2719_02665</name>
</gene>
<accession>A0A1G2G0H6</accession>
<dbReference type="PANTHER" id="PTHR33969">
    <property type="entry name" value="SEGREGATION AND CONDENSATION PROTEIN A"/>
    <property type="match status" value="1"/>
</dbReference>
<protein>
    <recommendedName>
        <fullName evidence="1">Segregation and condensation protein A</fullName>
    </recommendedName>
</protein>
<organism evidence="2 3">
    <name type="scientific">Candidatus Ryanbacteria bacterium RIFCSPHIGHO2_01_FULL_45_22</name>
    <dbReference type="NCBI Taxonomy" id="1802114"/>
    <lineage>
        <taxon>Bacteria</taxon>
        <taxon>Candidatus Ryaniibacteriota</taxon>
    </lineage>
</organism>
<dbReference type="PANTHER" id="PTHR33969:SF2">
    <property type="entry name" value="SEGREGATION AND CONDENSATION PROTEIN A"/>
    <property type="match status" value="1"/>
</dbReference>